<accession>A0ABU5Q6C4</accession>
<dbReference type="SUPFAM" id="SSF48317">
    <property type="entry name" value="Acid phosphatase/Vanadium-dependent haloperoxidase"/>
    <property type="match status" value="1"/>
</dbReference>
<organism evidence="3 4">
    <name type="scientific">Arcicella rigui</name>
    <dbReference type="NCBI Taxonomy" id="797020"/>
    <lineage>
        <taxon>Bacteria</taxon>
        <taxon>Pseudomonadati</taxon>
        <taxon>Bacteroidota</taxon>
        <taxon>Cytophagia</taxon>
        <taxon>Cytophagales</taxon>
        <taxon>Flectobacillaceae</taxon>
        <taxon>Arcicella</taxon>
    </lineage>
</organism>
<evidence type="ECO:0000313" key="3">
    <source>
        <dbReference type="EMBL" id="MEA5138148.1"/>
    </source>
</evidence>
<dbReference type="PANTHER" id="PTHR14969">
    <property type="entry name" value="SPHINGOSINE-1-PHOSPHATE PHOSPHOHYDROLASE"/>
    <property type="match status" value="1"/>
</dbReference>
<keyword evidence="1" id="KW-0472">Membrane</keyword>
<proteinExistence type="predicted"/>
<reference evidence="3 4" key="1">
    <citation type="submission" date="2023-12" db="EMBL/GenBank/DDBJ databases">
        <title>Novel species of the genus Arcicella isolated from rivers.</title>
        <authorList>
            <person name="Lu H."/>
        </authorList>
    </citation>
    <scope>NUCLEOTIDE SEQUENCE [LARGE SCALE GENOMIC DNA]</scope>
    <source>
        <strain evidence="3 4">KCTC 23307</strain>
    </source>
</reference>
<protein>
    <submittedName>
        <fullName evidence="3">Phosphatase PAP2 family protein</fullName>
    </submittedName>
</protein>
<dbReference type="CDD" id="cd03395">
    <property type="entry name" value="PAP2_like_4"/>
    <property type="match status" value="1"/>
</dbReference>
<name>A0ABU5Q6C4_9BACT</name>
<keyword evidence="4" id="KW-1185">Reference proteome</keyword>
<keyword evidence="1" id="KW-1133">Transmembrane helix</keyword>
<gene>
    <name evidence="3" type="ORF">VB248_03350</name>
</gene>
<evidence type="ECO:0000313" key="4">
    <source>
        <dbReference type="Proteomes" id="UP001302949"/>
    </source>
</evidence>
<dbReference type="EMBL" id="JAYFUM010000004">
    <property type="protein sequence ID" value="MEA5138148.1"/>
    <property type="molecule type" value="Genomic_DNA"/>
</dbReference>
<evidence type="ECO:0000259" key="2">
    <source>
        <dbReference type="SMART" id="SM00014"/>
    </source>
</evidence>
<dbReference type="RefSeq" id="WP_323295316.1">
    <property type="nucleotide sequence ID" value="NZ_JAYFUM010000004.1"/>
</dbReference>
<dbReference type="Gene3D" id="1.20.144.10">
    <property type="entry name" value="Phosphatidic acid phosphatase type 2/haloperoxidase"/>
    <property type="match status" value="1"/>
</dbReference>
<dbReference type="InterPro" id="IPR000326">
    <property type="entry name" value="PAP2/HPO"/>
</dbReference>
<dbReference type="SMART" id="SM00014">
    <property type="entry name" value="acidPPc"/>
    <property type="match status" value="1"/>
</dbReference>
<dbReference type="InterPro" id="IPR036938">
    <property type="entry name" value="PAP2/HPO_sf"/>
</dbReference>
<sequence>MNQLDTYLFLWLNSLHNSTLDPIMEWISGRNSWIPLYVLIIGLLVWRYKSKSVAILIAVILSVVLSDQICSSFFKPLVQRLRPCHEPAIQHLVHVVGNCGGQFGFCSSHAANSFTLAMSLLLLIGKDYAWVKILFVWAIIISYSRIYVGVHYPLDVLAGAGVGVMSAFISFRLYQYYLLRVNHEKP</sequence>
<feature type="transmembrane region" description="Helical" evidence="1">
    <location>
        <begin position="156"/>
        <end position="174"/>
    </location>
</feature>
<keyword evidence="1" id="KW-0812">Transmembrane</keyword>
<feature type="domain" description="Phosphatidic acid phosphatase type 2/haloperoxidase" evidence="2">
    <location>
        <begin position="55"/>
        <end position="171"/>
    </location>
</feature>
<feature type="transmembrane region" description="Helical" evidence="1">
    <location>
        <begin position="130"/>
        <end position="150"/>
    </location>
</feature>
<comment type="caution">
    <text evidence="3">The sequence shown here is derived from an EMBL/GenBank/DDBJ whole genome shotgun (WGS) entry which is preliminary data.</text>
</comment>
<dbReference type="Pfam" id="PF01569">
    <property type="entry name" value="PAP2"/>
    <property type="match status" value="1"/>
</dbReference>
<feature type="transmembrane region" description="Helical" evidence="1">
    <location>
        <begin position="27"/>
        <end position="46"/>
    </location>
</feature>
<dbReference type="PANTHER" id="PTHR14969:SF13">
    <property type="entry name" value="AT30094P"/>
    <property type="match status" value="1"/>
</dbReference>
<dbReference type="Proteomes" id="UP001302949">
    <property type="component" value="Unassembled WGS sequence"/>
</dbReference>
<evidence type="ECO:0000256" key="1">
    <source>
        <dbReference type="SAM" id="Phobius"/>
    </source>
</evidence>